<name>A0A5D4KGF6_9BACI</name>
<reference evidence="1 2" key="1">
    <citation type="submission" date="2019-08" db="EMBL/GenBank/DDBJ databases">
        <title>Bacillus genomes from the desert of Cuatro Cienegas, Coahuila.</title>
        <authorList>
            <person name="Olmedo-Alvarez G."/>
        </authorList>
    </citation>
    <scope>NUCLEOTIDE SEQUENCE [LARGE SCALE GENOMIC DNA]</scope>
    <source>
        <strain evidence="1 2">CH40_1T</strain>
    </source>
</reference>
<organism evidence="1 2">
    <name type="scientific">Rossellomorea vietnamensis</name>
    <dbReference type="NCBI Taxonomy" id="218284"/>
    <lineage>
        <taxon>Bacteria</taxon>
        <taxon>Bacillati</taxon>
        <taxon>Bacillota</taxon>
        <taxon>Bacilli</taxon>
        <taxon>Bacillales</taxon>
        <taxon>Bacillaceae</taxon>
        <taxon>Rossellomorea</taxon>
    </lineage>
</organism>
<sequence length="69" mass="8009">MLDRETRELPEKKKINCFQCQYFYTTWEPAHPRGCKAYGFKTKAMPSLVVFRSSGESCLKFTPKGKQGK</sequence>
<dbReference type="AlphaFoldDB" id="A0A5D4KGF6"/>
<protein>
    <submittedName>
        <fullName evidence="1">Uracil-DNA glycosylase</fullName>
    </submittedName>
</protein>
<proteinExistence type="predicted"/>
<evidence type="ECO:0000313" key="1">
    <source>
        <dbReference type="EMBL" id="TYR75343.1"/>
    </source>
</evidence>
<accession>A0A5D4KGF6</accession>
<comment type="caution">
    <text evidence="1">The sequence shown here is derived from an EMBL/GenBank/DDBJ whole genome shotgun (WGS) entry which is preliminary data.</text>
</comment>
<dbReference type="Proteomes" id="UP000323317">
    <property type="component" value="Unassembled WGS sequence"/>
</dbReference>
<gene>
    <name evidence="1" type="ORF">FZC79_11310</name>
</gene>
<evidence type="ECO:0000313" key="2">
    <source>
        <dbReference type="Proteomes" id="UP000323317"/>
    </source>
</evidence>
<dbReference type="EMBL" id="VTEH01000007">
    <property type="protein sequence ID" value="TYR75343.1"/>
    <property type="molecule type" value="Genomic_DNA"/>
</dbReference>